<evidence type="ECO:0000256" key="6">
    <source>
        <dbReference type="SAM" id="SignalP"/>
    </source>
</evidence>
<organism evidence="8">
    <name type="scientific">Ananas comosus var. bracteatus</name>
    <name type="common">red pineapple</name>
    <dbReference type="NCBI Taxonomy" id="296719"/>
    <lineage>
        <taxon>Eukaryota</taxon>
        <taxon>Viridiplantae</taxon>
        <taxon>Streptophyta</taxon>
        <taxon>Embryophyta</taxon>
        <taxon>Tracheophyta</taxon>
        <taxon>Spermatophyta</taxon>
        <taxon>Magnoliopsida</taxon>
        <taxon>Liliopsida</taxon>
        <taxon>Poales</taxon>
        <taxon>Bromeliaceae</taxon>
        <taxon>Bromelioideae</taxon>
        <taxon>Ananas</taxon>
    </lineage>
</organism>
<evidence type="ECO:0000256" key="1">
    <source>
        <dbReference type="ARBA" id="ARBA00004141"/>
    </source>
</evidence>
<dbReference type="GO" id="GO:0016020">
    <property type="term" value="C:membrane"/>
    <property type="evidence" value="ECO:0007669"/>
    <property type="project" value="UniProtKB-SubCell"/>
</dbReference>
<keyword evidence="6" id="KW-0732">Signal</keyword>
<evidence type="ECO:0000256" key="4">
    <source>
        <dbReference type="ARBA" id="ARBA00023136"/>
    </source>
</evidence>
<feature type="transmembrane region" description="Helical" evidence="5">
    <location>
        <begin position="57"/>
        <end position="87"/>
    </location>
</feature>
<keyword evidence="4 5" id="KW-0472">Membrane</keyword>
<dbReference type="PANTHER" id="PTHR21576:SF11">
    <property type="entry name" value="MAJOR FACILITATOR SUPERFAMILY PROTEIN"/>
    <property type="match status" value="1"/>
</dbReference>
<feature type="signal peptide" evidence="6">
    <location>
        <begin position="1"/>
        <end position="22"/>
    </location>
</feature>
<dbReference type="PANTHER" id="PTHR21576">
    <property type="entry name" value="UNCHARACTERIZED NODULIN-LIKE PROTEIN"/>
    <property type="match status" value="1"/>
</dbReference>
<feature type="chain" id="PRO_5027751248" description="Nodulin-like domain-containing protein" evidence="6">
    <location>
        <begin position="23"/>
        <end position="110"/>
    </location>
</feature>
<feature type="domain" description="Nodulin-like" evidence="7">
    <location>
        <begin position="7"/>
        <end position="85"/>
    </location>
</feature>
<comment type="subcellular location">
    <subcellularLocation>
        <location evidence="1">Membrane</location>
        <topology evidence="1">Multi-pass membrane protein</topology>
    </subcellularLocation>
</comment>
<reference evidence="8" key="1">
    <citation type="submission" date="2020-07" db="EMBL/GenBank/DDBJ databases">
        <authorList>
            <person name="Lin J."/>
        </authorList>
    </citation>
    <scope>NUCLEOTIDE SEQUENCE</scope>
</reference>
<keyword evidence="3 5" id="KW-1133">Transmembrane helix</keyword>
<dbReference type="AlphaFoldDB" id="A0A6V7NFZ6"/>
<name>A0A6V7NFZ6_ANACO</name>
<gene>
    <name evidence="8" type="ORF">CB5_LOCUS712</name>
</gene>
<dbReference type="Pfam" id="PF06813">
    <property type="entry name" value="Nodulin-like"/>
    <property type="match status" value="1"/>
</dbReference>
<evidence type="ECO:0000313" key="8">
    <source>
        <dbReference type="EMBL" id="CAD1817501.1"/>
    </source>
</evidence>
<evidence type="ECO:0000256" key="5">
    <source>
        <dbReference type="SAM" id="Phobius"/>
    </source>
</evidence>
<proteinExistence type="predicted"/>
<protein>
    <recommendedName>
        <fullName evidence="7">Nodulin-like domain-containing protein</fullName>
    </recommendedName>
</protein>
<evidence type="ECO:0000259" key="7">
    <source>
        <dbReference type="Pfam" id="PF06813"/>
    </source>
</evidence>
<dbReference type="EMBL" id="LR862129">
    <property type="protein sequence ID" value="CAD1817501.1"/>
    <property type="molecule type" value="Genomic_DNA"/>
</dbReference>
<evidence type="ECO:0000256" key="3">
    <source>
        <dbReference type="ARBA" id="ARBA00022989"/>
    </source>
</evidence>
<dbReference type="InterPro" id="IPR010658">
    <property type="entry name" value="Nodulin-like"/>
</dbReference>
<evidence type="ECO:0000256" key="2">
    <source>
        <dbReference type="ARBA" id="ARBA00022692"/>
    </source>
</evidence>
<accession>A0A6V7NFZ6</accession>
<keyword evidence="2 5" id="KW-0812">Transmembrane</keyword>
<sequence>MSSSSLHWLSLVATIWLQTINGPNSDFAVYSSQLKDIKHFSQVQLNMLAFASDAGKLFGCFSGIAVIHLALFVITIATGVCAVVGSIGPAASSLSSQHLMLSWQFSCFLL</sequence>